<organism evidence="1 2">
    <name type="scientific">Mycolicibacterium brisbanense</name>
    <dbReference type="NCBI Taxonomy" id="146020"/>
    <lineage>
        <taxon>Bacteria</taxon>
        <taxon>Bacillati</taxon>
        <taxon>Actinomycetota</taxon>
        <taxon>Actinomycetes</taxon>
        <taxon>Mycobacteriales</taxon>
        <taxon>Mycobacteriaceae</taxon>
        <taxon>Mycolicibacterium</taxon>
    </lineage>
</organism>
<protein>
    <submittedName>
        <fullName evidence="1">Uncharacterized protein</fullName>
    </submittedName>
</protein>
<gene>
    <name evidence="1" type="ORF">RMCB_4120</name>
</gene>
<evidence type="ECO:0000313" key="2">
    <source>
        <dbReference type="Proteomes" id="UP000069620"/>
    </source>
</evidence>
<sequence>MRGGSIAHMFDMAVLAQVSEDADEAALHRRMEELERVKSAAAAGQARCAALLDAKRRA</sequence>
<dbReference type="AlphaFoldDB" id="A0A100W1Q0"/>
<comment type="caution">
    <text evidence="1">The sequence shown here is derived from an EMBL/GenBank/DDBJ whole genome shotgun (WGS) entry which is preliminary data.</text>
</comment>
<reference evidence="2" key="1">
    <citation type="journal article" date="2016" name="Genome Announc.">
        <title>Draft Genome Sequences of Five Rapidly Growing Mycobacterium Species, M. thermoresistibile, M. fortuitum subsp. acetamidolyticum, M. canariasense, M. brisbanense, and M. novocastrense.</title>
        <authorList>
            <person name="Katahira K."/>
            <person name="Ogura Y."/>
            <person name="Gotoh Y."/>
            <person name="Hayashi T."/>
        </authorList>
    </citation>
    <scope>NUCLEOTIDE SEQUENCE [LARGE SCALE GENOMIC DNA]</scope>
    <source>
        <strain evidence="2">JCM15654</strain>
    </source>
</reference>
<keyword evidence="2" id="KW-1185">Reference proteome</keyword>
<reference evidence="2" key="2">
    <citation type="submission" date="2016-02" db="EMBL/GenBank/DDBJ databases">
        <title>Draft genome sequence of five rapidly growing Mycobacterium species.</title>
        <authorList>
            <person name="Katahira K."/>
            <person name="Gotou Y."/>
            <person name="Iida K."/>
            <person name="Ogura Y."/>
            <person name="Hayashi T."/>
        </authorList>
    </citation>
    <scope>NUCLEOTIDE SEQUENCE [LARGE SCALE GENOMIC DNA]</scope>
    <source>
        <strain evidence="2">JCM15654</strain>
    </source>
</reference>
<evidence type="ECO:0000313" key="1">
    <source>
        <dbReference type="EMBL" id="GAS90024.1"/>
    </source>
</evidence>
<accession>A0A100W1Q0</accession>
<name>A0A100W1Q0_9MYCO</name>
<dbReference type="STRING" id="146020.RMCB_4120"/>
<feature type="non-terminal residue" evidence="1">
    <location>
        <position position="58"/>
    </location>
</feature>
<dbReference type="Proteomes" id="UP000069620">
    <property type="component" value="Unassembled WGS sequence"/>
</dbReference>
<proteinExistence type="predicted"/>
<dbReference type="EMBL" id="BCSX01000037">
    <property type="protein sequence ID" value="GAS90024.1"/>
    <property type="molecule type" value="Genomic_DNA"/>
</dbReference>